<sequence>MRRSCRQDRNSRNSLPLFQILPIEMRSSLTILLRGRVEHESLRPAAAISISANSCVNSSLSTSIESFKTSLRNLVEFSITLSAITTLHLCWSKFSDYPIEA</sequence>
<name>A0A8T0JBK5_CERPU</name>
<accession>A0A8T0JBK5</accession>
<dbReference type="Proteomes" id="UP000822688">
    <property type="component" value="Chromosome 1"/>
</dbReference>
<organism evidence="1 2">
    <name type="scientific">Ceratodon purpureus</name>
    <name type="common">Fire moss</name>
    <name type="synonym">Dicranum purpureum</name>
    <dbReference type="NCBI Taxonomy" id="3225"/>
    <lineage>
        <taxon>Eukaryota</taxon>
        <taxon>Viridiplantae</taxon>
        <taxon>Streptophyta</taxon>
        <taxon>Embryophyta</taxon>
        <taxon>Bryophyta</taxon>
        <taxon>Bryophytina</taxon>
        <taxon>Bryopsida</taxon>
        <taxon>Dicranidae</taxon>
        <taxon>Pseudoditrichales</taxon>
        <taxon>Ditrichaceae</taxon>
        <taxon>Ceratodon</taxon>
    </lineage>
</organism>
<protein>
    <submittedName>
        <fullName evidence="1">Uncharacterized protein</fullName>
    </submittedName>
</protein>
<gene>
    <name evidence="1" type="ORF">KC19_1G272000</name>
</gene>
<keyword evidence="2" id="KW-1185">Reference proteome</keyword>
<dbReference type="AlphaFoldDB" id="A0A8T0JBK5"/>
<reference evidence="1" key="1">
    <citation type="submission" date="2020-06" db="EMBL/GenBank/DDBJ databases">
        <title>WGS assembly of Ceratodon purpureus strain R40.</title>
        <authorList>
            <person name="Carey S.B."/>
            <person name="Jenkins J."/>
            <person name="Shu S."/>
            <person name="Lovell J.T."/>
            <person name="Sreedasyam A."/>
            <person name="Maumus F."/>
            <person name="Tiley G.P."/>
            <person name="Fernandez-Pozo N."/>
            <person name="Barry K."/>
            <person name="Chen C."/>
            <person name="Wang M."/>
            <person name="Lipzen A."/>
            <person name="Daum C."/>
            <person name="Saski C.A."/>
            <person name="Payton A.C."/>
            <person name="Mcbreen J.C."/>
            <person name="Conrad R.E."/>
            <person name="Kollar L.M."/>
            <person name="Olsson S."/>
            <person name="Huttunen S."/>
            <person name="Landis J.B."/>
            <person name="Wickett N.J."/>
            <person name="Johnson M.G."/>
            <person name="Rensing S.A."/>
            <person name="Grimwood J."/>
            <person name="Schmutz J."/>
            <person name="Mcdaniel S.F."/>
        </authorList>
    </citation>
    <scope>NUCLEOTIDE SEQUENCE</scope>
    <source>
        <strain evidence="1">R40</strain>
    </source>
</reference>
<evidence type="ECO:0000313" key="1">
    <source>
        <dbReference type="EMBL" id="KAG0592676.1"/>
    </source>
</evidence>
<comment type="caution">
    <text evidence="1">The sequence shown here is derived from an EMBL/GenBank/DDBJ whole genome shotgun (WGS) entry which is preliminary data.</text>
</comment>
<evidence type="ECO:0000313" key="2">
    <source>
        <dbReference type="Proteomes" id="UP000822688"/>
    </source>
</evidence>
<proteinExistence type="predicted"/>
<dbReference type="EMBL" id="CM026421">
    <property type="protein sequence ID" value="KAG0592676.1"/>
    <property type="molecule type" value="Genomic_DNA"/>
</dbReference>